<gene>
    <name evidence="7" type="ORF">AN216_23565</name>
</gene>
<dbReference type="InterPro" id="IPR029058">
    <property type="entry name" value="AB_hydrolase_fold"/>
</dbReference>
<dbReference type="Gene3D" id="3.40.50.1820">
    <property type="entry name" value="alpha/beta hydrolase"/>
    <property type="match status" value="1"/>
</dbReference>
<evidence type="ECO:0000259" key="6">
    <source>
        <dbReference type="Pfam" id="PF08386"/>
    </source>
</evidence>
<evidence type="ECO:0000256" key="4">
    <source>
        <dbReference type="SAM" id="MobiDB-lite"/>
    </source>
</evidence>
<dbReference type="PANTHER" id="PTHR43248">
    <property type="entry name" value="2-SUCCINYL-6-HYDROXY-2,4-CYCLOHEXADIENE-1-CARBOXYLATE SYNTHASE"/>
    <property type="match status" value="1"/>
</dbReference>
<dbReference type="Pfam" id="PF08386">
    <property type="entry name" value="Abhydrolase_4"/>
    <property type="match status" value="1"/>
</dbReference>
<reference evidence="7 8" key="1">
    <citation type="journal article" date="2016" name="Front. Microbiol.">
        <title>Comparative Genomics Analysis of Streptomyces Species Reveals Their Adaptation to the Marine Environment and Their Diversity at the Genomic Level.</title>
        <authorList>
            <person name="Tian X."/>
            <person name="Zhang Z."/>
            <person name="Yang T."/>
            <person name="Chen M."/>
            <person name="Li J."/>
            <person name="Chen F."/>
            <person name="Yang J."/>
            <person name="Li W."/>
            <person name="Zhang B."/>
            <person name="Zhang Z."/>
            <person name="Wu J."/>
            <person name="Zhang C."/>
            <person name="Long L."/>
            <person name="Xiao J."/>
        </authorList>
    </citation>
    <scope>NUCLEOTIDE SEQUENCE [LARGE SCALE GENOMIC DNA]</scope>
    <source>
        <strain evidence="7 8">SCSIO 02100</strain>
    </source>
</reference>
<dbReference type="InterPro" id="IPR051601">
    <property type="entry name" value="Serine_prot/Carboxylest_S33"/>
</dbReference>
<accession>A0A1E7JW04</accession>
<evidence type="ECO:0000256" key="5">
    <source>
        <dbReference type="SAM" id="SignalP"/>
    </source>
</evidence>
<evidence type="ECO:0000256" key="2">
    <source>
        <dbReference type="ARBA" id="ARBA00022729"/>
    </source>
</evidence>
<sequence>MRTRRPLRTASALLVAAVLLVSGCSSGGEGDEDGTETSDSAVPSPTRSPGGDAEPLKALPTKIPSELRPYYEQRLEWSECDVIGFECAKLRVPLDYDDPREGEELRLAVSRKKSSGSGKDKRIGSLLVNPGGPGGSAIKFLQEAAAVSFPPQLRERYDMVGMDPRGVGRSEPVECLSDREMDEYVRTDQTPDDSKEVDQLVEAYKGFAKGCEQRSSGLLGHVSTVDSARDMDVLRAVLGDEKLHYYGASYGTFLGSTYAGLYPQRVGRLVLDAAMDPSLTSREVNVQQAGGFATAFKAFAKDCVGQSDCPLGDEGVKDAGKKLRAFFEKLDRKPMKTGTDRTLTESMATTGVIQAMYSEQLWPQLRQALTAGMKKGKGGELLALADQYYERDTDGSYANIMFANPAVNCLDLPPAFDGPKEARKAVDDFEETSPVFGRGFAWSALNCTYWQQDATGEPHSIAAKGSEPVVVIGTTRDPATPYAWAQGLAGQLSKGRLLTYEADGHSAFLRGSRCVDESVLAYLLKGKAPKDGKRCSPGMT</sequence>
<evidence type="ECO:0000256" key="3">
    <source>
        <dbReference type="ARBA" id="ARBA00022801"/>
    </source>
</evidence>
<feature type="signal peptide" evidence="5">
    <location>
        <begin position="1"/>
        <end position="27"/>
    </location>
</feature>
<feature type="domain" description="Peptidase S33 tripeptidyl aminopeptidase-like C-terminal" evidence="6">
    <location>
        <begin position="433"/>
        <end position="535"/>
    </location>
</feature>
<proteinExistence type="inferred from homology"/>
<protein>
    <submittedName>
        <fullName evidence="7">Proteinase</fullName>
    </submittedName>
</protein>
<dbReference type="PANTHER" id="PTHR43248:SF29">
    <property type="entry name" value="TRIPEPTIDYL AMINOPEPTIDASE"/>
    <property type="match status" value="1"/>
</dbReference>
<dbReference type="PATRIC" id="fig|1075402.3.peg.948"/>
<comment type="similarity">
    <text evidence="1">Belongs to the peptidase S33 family.</text>
</comment>
<dbReference type="Proteomes" id="UP000176101">
    <property type="component" value="Unassembled WGS sequence"/>
</dbReference>
<dbReference type="PROSITE" id="PS51257">
    <property type="entry name" value="PROKAR_LIPOPROTEIN"/>
    <property type="match status" value="1"/>
</dbReference>
<dbReference type="GO" id="GO:0016787">
    <property type="term" value="F:hydrolase activity"/>
    <property type="evidence" value="ECO:0007669"/>
    <property type="project" value="UniProtKB-KW"/>
</dbReference>
<dbReference type="STRING" id="1075402.AN216_23565"/>
<evidence type="ECO:0000256" key="1">
    <source>
        <dbReference type="ARBA" id="ARBA00010088"/>
    </source>
</evidence>
<evidence type="ECO:0000313" key="8">
    <source>
        <dbReference type="Proteomes" id="UP000176101"/>
    </source>
</evidence>
<dbReference type="InterPro" id="IPR013595">
    <property type="entry name" value="Pept_S33_TAP-like_C"/>
</dbReference>
<keyword evidence="3" id="KW-0378">Hydrolase</keyword>
<dbReference type="EMBL" id="LJGU01000151">
    <property type="protein sequence ID" value="OEU95483.1"/>
    <property type="molecule type" value="Genomic_DNA"/>
</dbReference>
<feature type="chain" id="PRO_5009195992" evidence="5">
    <location>
        <begin position="28"/>
        <end position="540"/>
    </location>
</feature>
<dbReference type="AlphaFoldDB" id="A0A1E7JW04"/>
<organism evidence="7 8">
    <name type="scientific">Streptomyces oceani</name>
    <dbReference type="NCBI Taxonomy" id="1075402"/>
    <lineage>
        <taxon>Bacteria</taxon>
        <taxon>Bacillati</taxon>
        <taxon>Actinomycetota</taxon>
        <taxon>Actinomycetes</taxon>
        <taxon>Kitasatosporales</taxon>
        <taxon>Streptomycetaceae</taxon>
        <taxon>Streptomyces</taxon>
    </lineage>
</organism>
<dbReference type="SUPFAM" id="SSF53474">
    <property type="entry name" value="alpha/beta-Hydrolases"/>
    <property type="match status" value="1"/>
</dbReference>
<name>A0A1E7JW04_9ACTN</name>
<feature type="region of interest" description="Disordered" evidence="4">
    <location>
        <begin position="26"/>
        <end position="60"/>
    </location>
</feature>
<keyword evidence="2 5" id="KW-0732">Signal</keyword>
<dbReference type="RefSeq" id="WP_070198718.1">
    <property type="nucleotide sequence ID" value="NZ_LJGU01000151.1"/>
</dbReference>
<evidence type="ECO:0000313" key="7">
    <source>
        <dbReference type="EMBL" id="OEU95483.1"/>
    </source>
</evidence>
<dbReference type="OrthoDB" id="4498590at2"/>
<comment type="caution">
    <text evidence="7">The sequence shown here is derived from an EMBL/GenBank/DDBJ whole genome shotgun (WGS) entry which is preliminary data.</text>
</comment>
<keyword evidence="8" id="KW-1185">Reference proteome</keyword>